<evidence type="ECO:0000313" key="3">
    <source>
        <dbReference type="WBParaSite" id="HPBE_0001513701-mRNA-1"/>
    </source>
</evidence>
<accession>A0A183G1P2</accession>
<dbReference type="WBParaSite" id="HPBE_0001513701-mRNA-1">
    <property type="protein sequence ID" value="HPBE_0001513701-mRNA-1"/>
    <property type="gene ID" value="HPBE_0001513701"/>
</dbReference>
<evidence type="ECO:0000313" key="2">
    <source>
        <dbReference type="Proteomes" id="UP000050761"/>
    </source>
</evidence>
<accession>A0A3P8AXV7</accession>
<keyword evidence="2" id="KW-1185">Reference proteome</keyword>
<evidence type="ECO:0000313" key="1">
    <source>
        <dbReference type="EMBL" id="VDP01878.1"/>
    </source>
</evidence>
<dbReference type="AlphaFoldDB" id="A0A183G1P2"/>
<sequence length="95" mass="10899">MFVHVAWIDMLSHLKHDGLHKNHCTVAGFLQHSGFSIEFLAIFAVEWFEDELFTGRWQLFLSAAPHDSALCTQLFHGFQSIATYSKGFTFYCSLI</sequence>
<reference evidence="1 2" key="1">
    <citation type="submission" date="2018-11" db="EMBL/GenBank/DDBJ databases">
        <authorList>
            <consortium name="Pathogen Informatics"/>
        </authorList>
    </citation>
    <scope>NUCLEOTIDE SEQUENCE [LARGE SCALE GENOMIC DNA]</scope>
</reference>
<dbReference type="Proteomes" id="UP000050761">
    <property type="component" value="Unassembled WGS sequence"/>
</dbReference>
<gene>
    <name evidence="1" type="ORF">HPBE_LOCUS15136</name>
</gene>
<organism evidence="2 3">
    <name type="scientific">Heligmosomoides polygyrus</name>
    <name type="common">Parasitic roundworm</name>
    <dbReference type="NCBI Taxonomy" id="6339"/>
    <lineage>
        <taxon>Eukaryota</taxon>
        <taxon>Metazoa</taxon>
        <taxon>Ecdysozoa</taxon>
        <taxon>Nematoda</taxon>
        <taxon>Chromadorea</taxon>
        <taxon>Rhabditida</taxon>
        <taxon>Rhabditina</taxon>
        <taxon>Rhabditomorpha</taxon>
        <taxon>Strongyloidea</taxon>
        <taxon>Heligmosomidae</taxon>
        <taxon>Heligmosomoides</taxon>
    </lineage>
</organism>
<protein>
    <submittedName>
        <fullName evidence="3">Secreted protein</fullName>
    </submittedName>
</protein>
<proteinExistence type="predicted"/>
<dbReference type="OrthoDB" id="5810325at2759"/>
<reference evidence="3" key="2">
    <citation type="submission" date="2019-09" db="UniProtKB">
        <authorList>
            <consortium name="WormBaseParasite"/>
        </authorList>
    </citation>
    <scope>IDENTIFICATION</scope>
</reference>
<dbReference type="EMBL" id="UZAH01028708">
    <property type="protein sequence ID" value="VDP01878.1"/>
    <property type="molecule type" value="Genomic_DNA"/>
</dbReference>
<name>A0A183G1P2_HELPZ</name>